<evidence type="ECO:0000313" key="12">
    <source>
        <dbReference type="EMBL" id="KAK1304697.1"/>
    </source>
</evidence>
<dbReference type="GO" id="GO:0005634">
    <property type="term" value="C:nucleus"/>
    <property type="evidence" value="ECO:0007669"/>
    <property type="project" value="UniProtKB-SubCell"/>
</dbReference>
<dbReference type="PANTHER" id="PTHR31992:SF126">
    <property type="entry name" value="DOF ZINC FINGER PROTEIN DOF4.2-RELATED"/>
    <property type="match status" value="1"/>
</dbReference>
<keyword evidence="3 9" id="KW-0862">Zinc</keyword>
<accession>A0AAV9DUK8</accession>
<sequence length="209" mass="22898">MQGRGGGGVSGHRRRPKGQPPPPPPPRNCPRCDSMNTKFCYYNNYSLSQPRYCCRDCRRYWTHGGALRNIPYGGSSRKLRQPITLTTTTITNPTNHHQQHQPLPITNNVSLPQPIHYGGVRFLPSSSSSPLRSVLGGGFQSPELDVPTMHGMHGFNHPHQLHHPNLFPPPPSPASVAAVPALDHQPVVAAPAENAEAFWKDLLGGSSFN</sequence>
<comment type="function">
    <text evidence="9">Transcription factor that binds specifically to a 5'-AA[AG]G-3' consensus core sequence.</text>
</comment>
<feature type="compositionally biased region" description="Gly residues" evidence="10">
    <location>
        <begin position="1"/>
        <end position="10"/>
    </location>
</feature>
<evidence type="ECO:0000256" key="3">
    <source>
        <dbReference type="ARBA" id="ARBA00022833"/>
    </source>
</evidence>
<evidence type="ECO:0000256" key="5">
    <source>
        <dbReference type="ARBA" id="ARBA00023125"/>
    </source>
</evidence>
<keyword evidence="7 8" id="KW-0539">Nucleus</keyword>
<evidence type="ECO:0000256" key="8">
    <source>
        <dbReference type="PROSITE-ProRule" id="PRU00071"/>
    </source>
</evidence>
<dbReference type="GO" id="GO:0003677">
    <property type="term" value="F:DNA binding"/>
    <property type="evidence" value="ECO:0007669"/>
    <property type="project" value="UniProtKB-UniRule"/>
</dbReference>
<comment type="subcellular location">
    <subcellularLocation>
        <location evidence="8 9">Nucleus</location>
    </subcellularLocation>
</comment>
<keyword evidence="13" id="KW-1185">Reference proteome</keyword>
<dbReference type="EMBL" id="JAUJYO010000011">
    <property type="protein sequence ID" value="KAK1304697.1"/>
    <property type="molecule type" value="Genomic_DNA"/>
</dbReference>
<dbReference type="PANTHER" id="PTHR31992">
    <property type="entry name" value="DOF ZINC FINGER PROTEIN DOF1.4-RELATED"/>
    <property type="match status" value="1"/>
</dbReference>
<feature type="region of interest" description="Disordered" evidence="10">
    <location>
        <begin position="1"/>
        <end position="29"/>
    </location>
</feature>
<gene>
    <name evidence="12" type="primary">DOF4.7</name>
    <name evidence="12" type="ORF">QJS10_CPB11g01738</name>
</gene>
<evidence type="ECO:0000256" key="1">
    <source>
        <dbReference type="ARBA" id="ARBA00022723"/>
    </source>
</evidence>
<evidence type="ECO:0000256" key="6">
    <source>
        <dbReference type="ARBA" id="ARBA00023163"/>
    </source>
</evidence>
<evidence type="ECO:0000256" key="10">
    <source>
        <dbReference type="SAM" id="MobiDB-lite"/>
    </source>
</evidence>
<dbReference type="Pfam" id="PF02701">
    <property type="entry name" value="Zn_ribbon_Dof"/>
    <property type="match status" value="1"/>
</dbReference>
<dbReference type="GO" id="GO:0003700">
    <property type="term" value="F:DNA-binding transcription factor activity"/>
    <property type="evidence" value="ECO:0007669"/>
    <property type="project" value="UniProtKB-UniRule"/>
</dbReference>
<evidence type="ECO:0000313" key="13">
    <source>
        <dbReference type="Proteomes" id="UP001180020"/>
    </source>
</evidence>
<protein>
    <recommendedName>
        <fullName evidence="9">Dof zinc finger protein</fullName>
    </recommendedName>
</protein>
<feature type="compositionally biased region" description="Pro residues" evidence="10">
    <location>
        <begin position="18"/>
        <end position="28"/>
    </location>
</feature>
<organism evidence="12 13">
    <name type="scientific">Acorus calamus</name>
    <name type="common">Sweet flag</name>
    <dbReference type="NCBI Taxonomy" id="4465"/>
    <lineage>
        <taxon>Eukaryota</taxon>
        <taxon>Viridiplantae</taxon>
        <taxon>Streptophyta</taxon>
        <taxon>Embryophyta</taxon>
        <taxon>Tracheophyta</taxon>
        <taxon>Spermatophyta</taxon>
        <taxon>Magnoliopsida</taxon>
        <taxon>Liliopsida</taxon>
        <taxon>Acoraceae</taxon>
        <taxon>Acorus</taxon>
    </lineage>
</organism>
<comment type="caution">
    <text evidence="12">The sequence shown here is derived from an EMBL/GenBank/DDBJ whole genome shotgun (WGS) entry which is preliminary data.</text>
</comment>
<dbReference type="AlphaFoldDB" id="A0AAV9DUK8"/>
<name>A0AAV9DUK8_ACOCL</name>
<reference evidence="12" key="1">
    <citation type="journal article" date="2023" name="Nat. Commun.">
        <title>Diploid and tetraploid genomes of Acorus and the evolution of monocots.</title>
        <authorList>
            <person name="Ma L."/>
            <person name="Liu K.W."/>
            <person name="Li Z."/>
            <person name="Hsiao Y.Y."/>
            <person name="Qi Y."/>
            <person name="Fu T."/>
            <person name="Tang G.D."/>
            <person name="Zhang D."/>
            <person name="Sun W.H."/>
            <person name="Liu D.K."/>
            <person name="Li Y."/>
            <person name="Chen G.Z."/>
            <person name="Liu X.D."/>
            <person name="Liao X.Y."/>
            <person name="Jiang Y.T."/>
            <person name="Yu X."/>
            <person name="Hao Y."/>
            <person name="Huang J."/>
            <person name="Zhao X.W."/>
            <person name="Ke S."/>
            <person name="Chen Y.Y."/>
            <person name="Wu W.L."/>
            <person name="Hsu J.L."/>
            <person name="Lin Y.F."/>
            <person name="Huang M.D."/>
            <person name="Li C.Y."/>
            <person name="Huang L."/>
            <person name="Wang Z.W."/>
            <person name="Zhao X."/>
            <person name="Zhong W.Y."/>
            <person name="Peng D.H."/>
            <person name="Ahmad S."/>
            <person name="Lan S."/>
            <person name="Zhang J.S."/>
            <person name="Tsai W.C."/>
            <person name="Van de Peer Y."/>
            <person name="Liu Z.J."/>
        </authorList>
    </citation>
    <scope>NUCLEOTIDE SEQUENCE</scope>
    <source>
        <strain evidence="12">CP</strain>
    </source>
</reference>
<keyword evidence="5 8" id="KW-0238">DNA-binding</keyword>
<evidence type="ECO:0000256" key="9">
    <source>
        <dbReference type="RuleBase" id="RU369094"/>
    </source>
</evidence>
<evidence type="ECO:0000256" key="7">
    <source>
        <dbReference type="ARBA" id="ARBA00023242"/>
    </source>
</evidence>
<feature type="domain" description="Dof-type" evidence="11">
    <location>
        <begin position="27"/>
        <end position="81"/>
    </location>
</feature>
<keyword evidence="1 9" id="KW-0479">Metal-binding</keyword>
<dbReference type="InterPro" id="IPR045174">
    <property type="entry name" value="Dof"/>
</dbReference>
<dbReference type="PROSITE" id="PS50884">
    <property type="entry name" value="ZF_DOF_2"/>
    <property type="match status" value="1"/>
</dbReference>
<evidence type="ECO:0000259" key="11">
    <source>
        <dbReference type="PROSITE" id="PS50884"/>
    </source>
</evidence>
<keyword evidence="2 8" id="KW-0863">Zinc-finger</keyword>
<reference evidence="12" key="2">
    <citation type="submission" date="2023-06" db="EMBL/GenBank/DDBJ databases">
        <authorList>
            <person name="Ma L."/>
            <person name="Liu K.-W."/>
            <person name="Li Z."/>
            <person name="Hsiao Y.-Y."/>
            <person name="Qi Y."/>
            <person name="Fu T."/>
            <person name="Tang G."/>
            <person name="Zhang D."/>
            <person name="Sun W.-H."/>
            <person name="Liu D.-K."/>
            <person name="Li Y."/>
            <person name="Chen G.-Z."/>
            <person name="Liu X.-D."/>
            <person name="Liao X.-Y."/>
            <person name="Jiang Y.-T."/>
            <person name="Yu X."/>
            <person name="Hao Y."/>
            <person name="Huang J."/>
            <person name="Zhao X.-W."/>
            <person name="Ke S."/>
            <person name="Chen Y.-Y."/>
            <person name="Wu W.-L."/>
            <person name="Hsu J.-L."/>
            <person name="Lin Y.-F."/>
            <person name="Huang M.-D."/>
            <person name="Li C.-Y."/>
            <person name="Huang L."/>
            <person name="Wang Z.-W."/>
            <person name="Zhao X."/>
            <person name="Zhong W.-Y."/>
            <person name="Peng D.-H."/>
            <person name="Ahmad S."/>
            <person name="Lan S."/>
            <person name="Zhang J.-S."/>
            <person name="Tsai W.-C."/>
            <person name="Van De Peer Y."/>
            <person name="Liu Z.-J."/>
        </authorList>
    </citation>
    <scope>NUCLEOTIDE SEQUENCE</scope>
    <source>
        <strain evidence="12">CP</strain>
        <tissue evidence="12">Leaves</tissue>
    </source>
</reference>
<proteinExistence type="predicted"/>
<dbReference type="Proteomes" id="UP001180020">
    <property type="component" value="Unassembled WGS sequence"/>
</dbReference>
<dbReference type="PROSITE" id="PS01361">
    <property type="entry name" value="ZF_DOF_1"/>
    <property type="match status" value="1"/>
</dbReference>
<keyword evidence="4 9" id="KW-0805">Transcription regulation</keyword>
<dbReference type="GO" id="GO:0008270">
    <property type="term" value="F:zinc ion binding"/>
    <property type="evidence" value="ECO:0007669"/>
    <property type="project" value="UniProtKB-KW"/>
</dbReference>
<evidence type="ECO:0000256" key="2">
    <source>
        <dbReference type="ARBA" id="ARBA00022771"/>
    </source>
</evidence>
<evidence type="ECO:0000256" key="4">
    <source>
        <dbReference type="ARBA" id="ARBA00023015"/>
    </source>
</evidence>
<dbReference type="InterPro" id="IPR003851">
    <property type="entry name" value="Znf_Dof"/>
</dbReference>
<keyword evidence="6 9" id="KW-0804">Transcription</keyword>